<accession>A0A918J0U6</accession>
<dbReference type="RefSeq" id="WP_026813399.1">
    <property type="nucleotide sequence ID" value="NZ_BMWP01000015.1"/>
</dbReference>
<protein>
    <submittedName>
        <fullName evidence="11">C4-dicarboxylate ABC transporter permease</fullName>
    </submittedName>
</protein>
<comment type="caution">
    <text evidence="11">The sequence shown here is derived from an EMBL/GenBank/DDBJ whole genome shotgun (WGS) entry which is preliminary data.</text>
</comment>
<reference evidence="11" key="1">
    <citation type="journal article" date="2014" name="Int. J. Syst. Evol. Microbiol.">
        <title>Complete genome sequence of Corynebacterium casei LMG S-19264T (=DSM 44701T), isolated from a smear-ripened cheese.</title>
        <authorList>
            <consortium name="US DOE Joint Genome Institute (JGI-PGF)"/>
            <person name="Walter F."/>
            <person name="Albersmeier A."/>
            <person name="Kalinowski J."/>
            <person name="Ruckert C."/>
        </authorList>
    </citation>
    <scope>NUCLEOTIDE SEQUENCE</scope>
    <source>
        <strain evidence="11">KCTC 12113</strain>
    </source>
</reference>
<dbReference type="InterPro" id="IPR007387">
    <property type="entry name" value="TRAP_DctQ"/>
</dbReference>
<evidence type="ECO:0000256" key="6">
    <source>
        <dbReference type="ARBA" id="ARBA00022989"/>
    </source>
</evidence>
<evidence type="ECO:0000256" key="8">
    <source>
        <dbReference type="ARBA" id="ARBA00038436"/>
    </source>
</evidence>
<feature type="transmembrane region" description="Helical" evidence="9">
    <location>
        <begin position="12"/>
        <end position="32"/>
    </location>
</feature>
<keyword evidence="12" id="KW-1185">Reference proteome</keyword>
<evidence type="ECO:0000256" key="5">
    <source>
        <dbReference type="ARBA" id="ARBA00022692"/>
    </source>
</evidence>
<dbReference type="EMBL" id="BMWP01000015">
    <property type="protein sequence ID" value="GGW37638.1"/>
    <property type="molecule type" value="Genomic_DNA"/>
</dbReference>
<evidence type="ECO:0000313" key="11">
    <source>
        <dbReference type="EMBL" id="GGW37638.1"/>
    </source>
</evidence>
<dbReference type="PANTHER" id="PTHR35011">
    <property type="entry name" value="2,3-DIKETO-L-GULONATE TRAP TRANSPORTER SMALL PERMEASE PROTEIN YIAM"/>
    <property type="match status" value="1"/>
</dbReference>
<evidence type="ECO:0000256" key="4">
    <source>
        <dbReference type="ARBA" id="ARBA00022519"/>
    </source>
</evidence>
<comment type="similarity">
    <text evidence="8">Belongs to the TRAP transporter small permease family.</text>
</comment>
<evidence type="ECO:0000259" key="10">
    <source>
        <dbReference type="Pfam" id="PF04290"/>
    </source>
</evidence>
<dbReference type="GO" id="GO:0022857">
    <property type="term" value="F:transmembrane transporter activity"/>
    <property type="evidence" value="ECO:0007669"/>
    <property type="project" value="TreeGrafter"/>
</dbReference>
<evidence type="ECO:0000313" key="12">
    <source>
        <dbReference type="Proteomes" id="UP000634668"/>
    </source>
</evidence>
<reference evidence="11" key="2">
    <citation type="submission" date="2020-09" db="EMBL/GenBank/DDBJ databases">
        <authorList>
            <person name="Sun Q."/>
            <person name="Kim S."/>
        </authorList>
    </citation>
    <scope>NUCLEOTIDE SEQUENCE</scope>
    <source>
        <strain evidence="11">KCTC 12113</strain>
    </source>
</reference>
<dbReference type="GO" id="GO:0005886">
    <property type="term" value="C:plasma membrane"/>
    <property type="evidence" value="ECO:0007669"/>
    <property type="project" value="UniProtKB-SubCell"/>
</dbReference>
<dbReference type="Proteomes" id="UP000634668">
    <property type="component" value="Unassembled WGS sequence"/>
</dbReference>
<organism evidence="11 12">
    <name type="scientific">Arenibacter certesii</name>
    <dbReference type="NCBI Taxonomy" id="228955"/>
    <lineage>
        <taxon>Bacteria</taxon>
        <taxon>Pseudomonadati</taxon>
        <taxon>Bacteroidota</taxon>
        <taxon>Flavobacteriia</taxon>
        <taxon>Flavobacteriales</taxon>
        <taxon>Flavobacteriaceae</taxon>
        <taxon>Arenibacter</taxon>
    </lineage>
</organism>
<evidence type="ECO:0000256" key="1">
    <source>
        <dbReference type="ARBA" id="ARBA00004429"/>
    </source>
</evidence>
<keyword evidence="7 9" id="KW-0472">Membrane</keyword>
<evidence type="ECO:0000256" key="7">
    <source>
        <dbReference type="ARBA" id="ARBA00023136"/>
    </source>
</evidence>
<dbReference type="GO" id="GO:0015740">
    <property type="term" value="P:C4-dicarboxylate transport"/>
    <property type="evidence" value="ECO:0007669"/>
    <property type="project" value="TreeGrafter"/>
</dbReference>
<proteinExistence type="inferred from homology"/>
<dbReference type="Pfam" id="PF04290">
    <property type="entry name" value="DctQ"/>
    <property type="match status" value="1"/>
</dbReference>
<keyword evidence="2" id="KW-0813">Transport</keyword>
<keyword evidence="6 9" id="KW-1133">Transmembrane helix</keyword>
<evidence type="ECO:0000256" key="3">
    <source>
        <dbReference type="ARBA" id="ARBA00022475"/>
    </source>
</evidence>
<feature type="transmembrane region" description="Helical" evidence="9">
    <location>
        <begin position="91"/>
        <end position="116"/>
    </location>
</feature>
<evidence type="ECO:0000256" key="9">
    <source>
        <dbReference type="SAM" id="Phobius"/>
    </source>
</evidence>
<dbReference type="PANTHER" id="PTHR35011:SF2">
    <property type="entry name" value="2,3-DIKETO-L-GULONATE TRAP TRANSPORTER SMALL PERMEASE PROTEIN YIAM"/>
    <property type="match status" value="1"/>
</dbReference>
<feature type="transmembrane region" description="Helical" evidence="9">
    <location>
        <begin position="128"/>
        <end position="149"/>
    </location>
</feature>
<keyword evidence="4" id="KW-0997">Cell inner membrane</keyword>
<keyword evidence="5 9" id="KW-0812">Transmembrane</keyword>
<sequence>MQTIYNTLNKIIEGMLVLIFSLLVLDVVWQVVSRYVVGQSSSFTEEFARFSLIWLTVLGAAYINGQKEGHLSMDFLLAKLPPKKQFKRHRVIQVIMAIFALVVMVIGGGNLVYITLKLGQLSPALLVPLGYVYAIVPLCGLIIIFFSIYHIKITFNPNSNEH</sequence>
<dbReference type="AlphaFoldDB" id="A0A918J0U6"/>
<evidence type="ECO:0000256" key="2">
    <source>
        <dbReference type="ARBA" id="ARBA00022448"/>
    </source>
</evidence>
<feature type="domain" description="Tripartite ATP-independent periplasmic transporters DctQ component" evidence="10">
    <location>
        <begin position="24"/>
        <end position="151"/>
    </location>
</feature>
<dbReference type="InterPro" id="IPR055348">
    <property type="entry name" value="DctQ"/>
</dbReference>
<gene>
    <name evidence="11" type="ORF">GCM10007383_23020</name>
</gene>
<feature type="transmembrane region" description="Helical" evidence="9">
    <location>
        <begin position="47"/>
        <end position="65"/>
    </location>
</feature>
<name>A0A918J0U6_9FLAO</name>
<comment type="subcellular location">
    <subcellularLocation>
        <location evidence="1">Cell inner membrane</location>
        <topology evidence="1">Multi-pass membrane protein</topology>
    </subcellularLocation>
</comment>
<keyword evidence="3" id="KW-1003">Cell membrane</keyword>